<gene>
    <name evidence="8" type="ORF">M501DRAFT_917630</name>
</gene>
<evidence type="ECO:0000256" key="1">
    <source>
        <dbReference type="ARBA" id="ARBA00004604"/>
    </source>
</evidence>
<dbReference type="InterPro" id="IPR012677">
    <property type="entry name" value="Nucleotide-bd_a/b_plait_sf"/>
</dbReference>
<keyword evidence="9" id="KW-1185">Reference proteome</keyword>
<evidence type="ECO:0000313" key="9">
    <source>
        <dbReference type="Proteomes" id="UP000799429"/>
    </source>
</evidence>
<evidence type="ECO:0000256" key="3">
    <source>
        <dbReference type="ARBA" id="ARBA00022884"/>
    </source>
</evidence>
<protein>
    <recommendedName>
        <fullName evidence="6">18S rRNA factor 2</fullName>
    </recommendedName>
</protein>
<evidence type="ECO:0000256" key="4">
    <source>
        <dbReference type="ARBA" id="ARBA00023242"/>
    </source>
</evidence>
<evidence type="ECO:0000256" key="5">
    <source>
        <dbReference type="ARBA" id="ARBA00025024"/>
    </source>
</evidence>
<feature type="non-terminal residue" evidence="8">
    <location>
        <position position="291"/>
    </location>
</feature>
<dbReference type="CDD" id="cd12263">
    <property type="entry name" value="RRM_ABT1_like"/>
    <property type="match status" value="1"/>
</dbReference>
<comment type="subcellular location">
    <subcellularLocation>
        <location evidence="1">Nucleus</location>
        <location evidence="1">Nucleolus</location>
    </subcellularLocation>
</comment>
<dbReference type="PANTHER" id="PTHR12311">
    <property type="entry name" value="ACTIVATOR OF BASAL TRANSCRIPTION 1"/>
    <property type="match status" value="1"/>
</dbReference>
<feature type="compositionally biased region" description="Basic residues" evidence="7">
    <location>
        <begin position="72"/>
        <end position="85"/>
    </location>
</feature>
<comment type="similarity">
    <text evidence="2">Belongs to the ESF2/ABP1 family.</text>
</comment>
<comment type="caution">
    <text evidence="8">The sequence shown here is derived from an EMBL/GenBank/DDBJ whole genome shotgun (WGS) entry which is preliminary data.</text>
</comment>
<proteinExistence type="inferred from homology"/>
<evidence type="ECO:0000256" key="6">
    <source>
        <dbReference type="ARBA" id="ARBA00032634"/>
    </source>
</evidence>
<accession>A0A9P4SA17</accession>
<evidence type="ECO:0000313" key="8">
    <source>
        <dbReference type="EMBL" id="KAF2838795.1"/>
    </source>
</evidence>
<dbReference type="InterPro" id="IPR035979">
    <property type="entry name" value="RBD_domain_sf"/>
</dbReference>
<dbReference type="GO" id="GO:0034462">
    <property type="term" value="P:small-subunit processome assembly"/>
    <property type="evidence" value="ECO:0007669"/>
    <property type="project" value="TreeGrafter"/>
</dbReference>
<keyword evidence="3" id="KW-0694">RNA-binding</keyword>
<keyword evidence="4" id="KW-0539">Nucleus</keyword>
<dbReference type="Proteomes" id="UP000799429">
    <property type="component" value="Unassembled WGS sequence"/>
</dbReference>
<dbReference type="GO" id="GO:0000472">
    <property type="term" value="P:endonucleolytic cleavage to generate mature 5'-end of SSU-rRNA from (SSU-rRNA, 5.8S rRNA, LSU-rRNA)"/>
    <property type="evidence" value="ECO:0007669"/>
    <property type="project" value="TreeGrafter"/>
</dbReference>
<dbReference type="GO" id="GO:0000480">
    <property type="term" value="P:endonucleolytic cleavage in 5'-ETS of tricistronic rRNA transcript (SSU-rRNA, 5.8S rRNA, LSU-rRNA)"/>
    <property type="evidence" value="ECO:0007669"/>
    <property type="project" value="TreeGrafter"/>
</dbReference>
<evidence type="ECO:0000256" key="2">
    <source>
        <dbReference type="ARBA" id="ARBA00005819"/>
    </source>
</evidence>
<dbReference type="OrthoDB" id="287393at2759"/>
<organism evidence="8 9">
    <name type="scientific">Patellaria atrata CBS 101060</name>
    <dbReference type="NCBI Taxonomy" id="1346257"/>
    <lineage>
        <taxon>Eukaryota</taxon>
        <taxon>Fungi</taxon>
        <taxon>Dikarya</taxon>
        <taxon>Ascomycota</taxon>
        <taxon>Pezizomycotina</taxon>
        <taxon>Dothideomycetes</taxon>
        <taxon>Dothideomycetes incertae sedis</taxon>
        <taxon>Patellariales</taxon>
        <taxon>Patellariaceae</taxon>
        <taxon>Patellaria</taxon>
    </lineage>
</organism>
<feature type="compositionally biased region" description="Acidic residues" evidence="7">
    <location>
        <begin position="10"/>
        <end position="27"/>
    </location>
</feature>
<dbReference type="Gene3D" id="3.30.70.330">
    <property type="match status" value="1"/>
</dbReference>
<feature type="region of interest" description="Disordered" evidence="7">
    <location>
        <begin position="1"/>
        <end position="135"/>
    </location>
</feature>
<dbReference type="PANTHER" id="PTHR12311:SF7">
    <property type="entry name" value="ACTIVATOR OF BASAL TRANSCRIPTION 1"/>
    <property type="match status" value="1"/>
</dbReference>
<dbReference type="GO" id="GO:0005730">
    <property type="term" value="C:nucleolus"/>
    <property type="evidence" value="ECO:0007669"/>
    <property type="project" value="UniProtKB-SubCell"/>
</dbReference>
<dbReference type="GO" id="GO:0000447">
    <property type="term" value="P:endonucleolytic cleavage in ITS1 to separate SSU-rRNA from 5.8S rRNA and LSU-rRNA from tricistronic rRNA transcript (SSU-rRNA, 5.8S rRNA, LSU-rRNA)"/>
    <property type="evidence" value="ECO:0007669"/>
    <property type="project" value="TreeGrafter"/>
</dbReference>
<sequence length="291" mass="32822">MVTRKRNEFLEAESSEDEDQGYDSEAAEESRGTALAGRAPKRQKTESGDDSDALSDSGEQVDGQDDIIKPGTKAKSKSKSQRTTKKPQTSDLRFAHFPPESLSPEPEAPEHDDNGADDALSTSKKQSATKKSKHRSGVIYLSRIPPFMKPTTLRTLLTPHGALNRIFLTPEPAISHRQRTSRGGNKKTLYLDGWVEFVSKRDAKACAATLNAQPIGGKKGGYYYDDVWNMKYLKGFKWRHLTEQIANENAERAARMRAEVSRARREDREFVRNVERGKVVETKERKKRARR</sequence>
<comment type="function">
    <text evidence="5">Involved in the small subunit (SSU) processome assembly and function, and in the 18S rRNA synthesis. Required for the early cleavages at sites A0, A1 and A2.</text>
</comment>
<name>A0A9P4SA17_9PEZI</name>
<dbReference type="InterPro" id="IPR034353">
    <property type="entry name" value="ABT1/ESF2_RRM"/>
</dbReference>
<reference evidence="8" key="1">
    <citation type="journal article" date="2020" name="Stud. Mycol.">
        <title>101 Dothideomycetes genomes: a test case for predicting lifestyles and emergence of pathogens.</title>
        <authorList>
            <person name="Haridas S."/>
            <person name="Albert R."/>
            <person name="Binder M."/>
            <person name="Bloem J."/>
            <person name="Labutti K."/>
            <person name="Salamov A."/>
            <person name="Andreopoulos B."/>
            <person name="Baker S."/>
            <person name="Barry K."/>
            <person name="Bills G."/>
            <person name="Bluhm B."/>
            <person name="Cannon C."/>
            <person name="Castanera R."/>
            <person name="Culley D."/>
            <person name="Daum C."/>
            <person name="Ezra D."/>
            <person name="Gonzalez J."/>
            <person name="Henrissat B."/>
            <person name="Kuo A."/>
            <person name="Liang C."/>
            <person name="Lipzen A."/>
            <person name="Lutzoni F."/>
            <person name="Magnuson J."/>
            <person name="Mondo S."/>
            <person name="Nolan M."/>
            <person name="Ohm R."/>
            <person name="Pangilinan J."/>
            <person name="Park H.-J."/>
            <person name="Ramirez L."/>
            <person name="Alfaro M."/>
            <person name="Sun H."/>
            <person name="Tritt A."/>
            <person name="Yoshinaga Y."/>
            <person name="Zwiers L.-H."/>
            <person name="Turgeon B."/>
            <person name="Goodwin S."/>
            <person name="Spatafora J."/>
            <person name="Crous P."/>
            <person name="Grigoriev I."/>
        </authorList>
    </citation>
    <scope>NUCLEOTIDE SEQUENCE</scope>
    <source>
        <strain evidence="8">CBS 101060</strain>
    </source>
</reference>
<dbReference type="GO" id="GO:0003723">
    <property type="term" value="F:RNA binding"/>
    <property type="evidence" value="ECO:0007669"/>
    <property type="project" value="UniProtKB-KW"/>
</dbReference>
<dbReference type="SUPFAM" id="SSF54928">
    <property type="entry name" value="RNA-binding domain, RBD"/>
    <property type="match status" value="1"/>
</dbReference>
<evidence type="ECO:0000256" key="7">
    <source>
        <dbReference type="SAM" id="MobiDB-lite"/>
    </source>
</evidence>
<dbReference type="EMBL" id="MU006096">
    <property type="protein sequence ID" value="KAF2838795.1"/>
    <property type="molecule type" value="Genomic_DNA"/>
</dbReference>
<dbReference type="InterPro" id="IPR039119">
    <property type="entry name" value="ABT1/Esf2"/>
</dbReference>
<dbReference type="AlphaFoldDB" id="A0A9P4SA17"/>